<protein>
    <submittedName>
        <fullName evidence="1">Uncharacterized protein</fullName>
    </submittedName>
</protein>
<proteinExistence type="predicted"/>
<sequence>MGAVAMAAVVTGEAPHRLITDVGPSDVLVSLVVSPISPVVAFARTDPKGPVGDNWAGRPHLALRARGGFRPLIVRFPLITAVAIGGHHDGG</sequence>
<gene>
    <name evidence="1" type="ORF">DWE98_18840</name>
</gene>
<keyword evidence="2" id="KW-1185">Reference proteome</keyword>
<organism evidence="1 2">
    <name type="scientific">Bosea caraganae</name>
    <dbReference type="NCBI Taxonomy" id="2763117"/>
    <lineage>
        <taxon>Bacteria</taxon>
        <taxon>Pseudomonadati</taxon>
        <taxon>Pseudomonadota</taxon>
        <taxon>Alphaproteobacteria</taxon>
        <taxon>Hyphomicrobiales</taxon>
        <taxon>Boseaceae</taxon>
        <taxon>Bosea</taxon>
    </lineage>
</organism>
<dbReference type="Proteomes" id="UP000255207">
    <property type="component" value="Unassembled WGS sequence"/>
</dbReference>
<dbReference type="EMBL" id="QQTP01000010">
    <property type="protein sequence ID" value="RDJ22499.1"/>
    <property type="molecule type" value="Genomic_DNA"/>
</dbReference>
<accession>A0A370L2T1</accession>
<evidence type="ECO:0000313" key="1">
    <source>
        <dbReference type="EMBL" id="RDJ22499.1"/>
    </source>
</evidence>
<dbReference type="AlphaFoldDB" id="A0A370L2T1"/>
<evidence type="ECO:0000313" key="2">
    <source>
        <dbReference type="Proteomes" id="UP000255207"/>
    </source>
</evidence>
<comment type="caution">
    <text evidence="1">The sequence shown here is derived from an EMBL/GenBank/DDBJ whole genome shotgun (WGS) entry which is preliminary data.</text>
</comment>
<name>A0A370L2T1_9HYPH</name>
<reference evidence="2" key="1">
    <citation type="submission" date="2018-07" db="EMBL/GenBank/DDBJ databases">
        <authorList>
            <person name="Safronova V.I."/>
            <person name="Chirak E.R."/>
            <person name="Sazanova A.L."/>
        </authorList>
    </citation>
    <scope>NUCLEOTIDE SEQUENCE [LARGE SCALE GENOMIC DNA]</scope>
    <source>
        <strain evidence="2">RCAM04685</strain>
    </source>
</reference>